<evidence type="ECO:0000256" key="2">
    <source>
        <dbReference type="ARBA" id="ARBA00074620"/>
    </source>
</evidence>
<dbReference type="PANTHER" id="PTHR16161">
    <property type="entry name" value="TRANSCRIPTIONAL PROTEIN SWT1"/>
    <property type="match status" value="1"/>
</dbReference>
<accession>A0A5N5JDT0</accession>
<feature type="compositionally biased region" description="Basic and acidic residues" evidence="3">
    <location>
        <begin position="193"/>
        <end position="255"/>
    </location>
</feature>
<dbReference type="PANTHER" id="PTHR16161:SF0">
    <property type="entry name" value="TRANSCRIPTIONAL PROTEIN SWT1"/>
    <property type="match status" value="1"/>
</dbReference>
<evidence type="ECO:0000313" key="5">
    <source>
        <dbReference type="EMBL" id="KAB5517172.1"/>
    </source>
</evidence>
<feature type="compositionally biased region" description="Basic and acidic residues" evidence="3">
    <location>
        <begin position="99"/>
        <end position="123"/>
    </location>
</feature>
<organism evidence="5 6">
    <name type="scientific">Pangasianodon hypophthalmus</name>
    <name type="common">Striped catfish</name>
    <name type="synonym">Helicophagus hypophthalmus</name>
    <dbReference type="NCBI Taxonomy" id="310915"/>
    <lineage>
        <taxon>Eukaryota</taxon>
        <taxon>Metazoa</taxon>
        <taxon>Chordata</taxon>
        <taxon>Craniata</taxon>
        <taxon>Vertebrata</taxon>
        <taxon>Euteleostomi</taxon>
        <taxon>Actinopterygii</taxon>
        <taxon>Neopterygii</taxon>
        <taxon>Teleostei</taxon>
        <taxon>Ostariophysi</taxon>
        <taxon>Siluriformes</taxon>
        <taxon>Pangasiidae</taxon>
        <taxon>Pangasianodon</taxon>
    </lineage>
</organism>
<comment type="caution">
    <text evidence="5">The sequence shown here is derived from an EMBL/GenBank/DDBJ whole genome shotgun (WGS) entry which is preliminary data.</text>
</comment>
<evidence type="ECO:0000313" key="6">
    <source>
        <dbReference type="Proteomes" id="UP000327468"/>
    </source>
</evidence>
<reference evidence="5 6" key="1">
    <citation type="submission" date="2019-06" db="EMBL/GenBank/DDBJ databases">
        <title>A chromosome-scale genome assembly of the striped catfish, Pangasianodon hypophthalmus.</title>
        <authorList>
            <person name="Wen M."/>
            <person name="Zahm M."/>
            <person name="Roques C."/>
            <person name="Cabau C."/>
            <person name="Klopp C."/>
            <person name="Donnadieu C."/>
            <person name="Jouanno E."/>
            <person name="Avarre J.-C."/>
            <person name="Campet M."/>
            <person name="Ha T.T.T."/>
            <person name="Dugue R."/>
            <person name="Lampietro C."/>
            <person name="Louis A."/>
            <person name="Herpin A."/>
            <person name="Echchiki A."/>
            <person name="Berthelot C."/>
            <person name="Parey E."/>
            <person name="Roest-Crollius H."/>
            <person name="Braasch I."/>
            <person name="Postlethwait J."/>
            <person name="Bobe J."/>
            <person name="Montfort J."/>
            <person name="Bouchez O."/>
            <person name="Begum T."/>
            <person name="Schartl M."/>
            <person name="Guiguen Y."/>
        </authorList>
    </citation>
    <scope>NUCLEOTIDE SEQUENCE [LARGE SCALE GENOMIC DNA]</scope>
    <source>
        <strain evidence="5 6">Indonesia</strain>
        <tissue evidence="5">Blood</tissue>
    </source>
</reference>
<dbReference type="Pfam" id="PF13638">
    <property type="entry name" value="PIN_4"/>
    <property type="match status" value="1"/>
</dbReference>
<dbReference type="GO" id="GO:0005634">
    <property type="term" value="C:nucleus"/>
    <property type="evidence" value="ECO:0007669"/>
    <property type="project" value="TreeGrafter"/>
</dbReference>
<dbReference type="InterPro" id="IPR052626">
    <property type="entry name" value="SWT1_Regulator"/>
</dbReference>
<proteinExistence type="inferred from homology"/>
<keyword evidence="6" id="KW-1185">Reference proteome</keyword>
<feature type="domain" description="PIN" evidence="4">
    <location>
        <begin position="455"/>
        <end position="582"/>
    </location>
</feature>
<feature type="compositionally biased region" description="Basic and acidic residues" evidence="3">
    <location>
        <begin position="31"/>
        <end position="75"/>
    </location>
</feature>
<dbReference type="Proteomes" id="UP000327468">
    <property type="component" value="Chromosome 30"/>
</dbReference>
<feature type="compositionally biased region" description="Low complexity" evidence="3">
    <location>
        <begin position="360"/>
        <end position="379"/>
    </location>
</feature>
<sequence length="950" mass="106621">EEFEAARYSIQSVKLRSSGFPQLLKTCRQQRCPEKRPNQRSIRKNERNTDRQHPPVRIRERRTERDTEAVAETKKHVSSKSTDSPRSLSETGAKSGMYKKSDGERLKAKSEVNKDSHGREHRALHSSVKHSSSRHTTSTSTKSSSSQIPEAATKEQHEWGKNLGKRRSSSEEPGKRAAEAEEKRKKLMKRRASKEDDYPVPKRRSNKEQADVDRRERKELVEREYRKSNEERISEWKHSRHEKSQSQHSSKESKHQAPAVTQNVRLKVQGKGHSESIYPPTSREEPSSSAPSLPITFKIPKKPSVVKAQTNTACWETVKKSPITSKCSPKTTDSPSMKVIPEQTRPRTTEVPSPVPSCSPPVQLVQSSRTNETSTSSSSNALVEHASFCDVSTDCTETTDDDYEMQIVEELHLARSNRQLHVNVEKSYGELTSMDVDPADESATIALSQKQQQDLLVVLDTNVLLSHLDFVKRIRSHGLGALGFPTLLVPWVVLQELDSLKSGKLSKNVESKARPAVDYIYTSLKNQEPRLWGQSMQQMSQAACGLNSVNNDDRVLQCCLQYKALYPEGTIMLCTNDKNLCSKALLSGVKALSKADLQEQAEVTPEHFHQRYGQTAAYPHEAPVKQHQEEKAHRLHEEVETSRKKETERELSECVSLLESSLQSALSAILEEEMKAAFGELWLEIVYMKPPWSLDALLQCFRKHWIAVFGVIIRRSLISCVETLSSFVRTDVSVEHSSVLNAVSVAEELLTALRCRSPYSGHVDSALSCLKTLQHRLQAKPQKSPVDDRGGDTLMADAVQDVAPPPQASHQEVWALFESIWNNVCHVSSAVFSALHFSPASMQSVEQQSTPPPQDALSCLHRLNAALEQLLEAFQRLLSVGSTVEDAQALLTFIHASEITTMKPRFTAKDLFECLSHQEYREKLCIGGAQLMELRENLHRCAAAVCGTNT</sequence>
<feature type="compositionally biased region" description="Low complexity" evidence="3">
    <location>
        <begin position="134"/>
        <end position="146"/>
    </location>
</feature>
<comment type="similarity">
    <text evidence="1">Belongs to the SWT1 family.</text>
</comment>
<evidence type="ECO:0000256" key="1">
    <source>
        <dbReference type="ARBA" id="ARBA00060839"/>
    </source>
</evidence>
<dbReference type="InterPro" id="IPR002716">
    <property type="entry name" value="PIN_dom"/>
</dbReference>
<dbReference type="InterPro" id="IPR029060">
    <property type="entry name" value="PIN-like_dom_sf"/>
</dbReference>
<dbReference type="EMBL" id="VFJC01000031">
    <property type="protein sequence ID" value="KAB5517172.1"/>
    <property type="molecule type" value="Genomic_DNA"/>
</dbReference>
<feature type="region of interest" description="Disordered" evidence="3">
    <location>
        <begin position="26"/>
        <end position="296"/>
    </location>
</feature>
<dbReference type="SMART" id="SM00670">
    <property type="entry name" value="PINc"/>
    <property type="match status" value="1"/>
</dbReference>
<protein>
    <recommendedName>
        <fullName evidence="2">Transcriptional protein SWT1</fullName>
    </recommendedName>
</protein>
<evidence type="ECO:0000259" key="4">
    <source>
        <dbReference type="SMART" id="SM00670"/>
    </source>
</evidence>
<dbReference type="CDD" id="cd18727">
    <property type="entry name" value="PIN_Swt1-like"/>
    <property type="match status" value="1"/>
</dbReference>
<evidence type="ECO:0000256" key="3">
    <source>
        <dbReference type="SAM" id="MobiDB-lite"/>
    </source>
</evidence>
<feature type="compositionally biased region" description="Basic residues" evidence="3">
    <location>
        <begin position="124"/>
        <end position="133"/>
    </location>
</feature>
<feature type="non-terminal residue" evidence="5">
    <location>
        <position position="1"/>
    </location>
</feature>
<feature type="compositionally biased region" description="Basic and acidic residues" evidence="3">
    <location>
        <begin position="168"/>
        <end position="184"/>
    </location>
</feature>
<gene>
    <name evidence="5" type="ORF">PHYPO_G00186590</name>
</gene>
<dbReference type="Gene3D" id="3.40.50.1010">
    <property type="entry name" value="5'-nuclease"/>
    <property type="match status" value="1"/>
</dbReference>
<dbReference type="SUPFAM" id="SSF88723">
    <property type="entry name" value="PIN domain-like"/>
    <property type="match status" value="1"/>
</dbReference>
<dbReference type="FunFam" id="3.40.50.1010:FF:000012">
    <property type="entry name" value="SWT1, RNA endoribonuclease homolog"/>
    <property type="match status" value="1"/>
</dbReference>
<feature type="compositionally biased region" description="Polar residues" evidence="3">
    <location>
        <begin position="79"/>
        <end position="92"/>
    </location>
</feature>
<dbReference type="AlphaFoldDB" id="A0A5N5JDT0"/>
<feature type="region of interest" description="Disordered" evidence="3">
    <location>
        <begin position="344"/>
        <end position="379"/>
    </location>
</feature>
<name>A0A5N5JDT0_PANHP</name>